<dbReference type="RefSeq" id="WP_214159385.1">
    <property type="nucleotide sequence ID" value="NZ_JAHBAY010000014.1"/>
</dbReference>
<evidence type="ECO:0000313" key="1">
    <source>
        <dbReference type="EMBL" id="MBT0772844.1"/>
    </source>
</evidence>
<name>A0ABS5TQP9_9ACTN</name>
<keyword evidence="2" id="KW-1185">Reference proteome</keyword>
<dbReference type="EMBL" id="JAHBAY010000014">
    <property type="protein sequence ID" value="MBT0772844.1"/>
    <property type="molecule type" value="Genomic_DNA"/>
</dbReference>
<proteinExistence type="predicted"/>
<gene>
    <name evidence="1" type="ORF">KIH74_28135</name>
</gene>
<protein>
    <submittedName>
        <fullName evidence="1">Uncharacterized protein</fullName>
    </submittedName>
</protein>
<sequence length="196" mass="21379">MMVYENNLTAEERETLRHGQNHEIWDEAKGEWVPYYPKGDDDLKPTETADVDSRGDESNNVINHMVADDYDVKAYGEGSGTSVNTAALADFSAQMTEYIEDLTELRQDLIDQKKVAAGGFPSAIALNTTVETTRTELVGAIGALIETFVDLQAVMKKIGEDYKTLEEVNAMAADKFTTLMSQVKSDIGLVGTAGGS</sequence>
<organism evidence="1 2">
    <name type="scientific">Kineosporia corallincola</name>
    <dbReference type="NCBI Taxonomy" id="2835133"/>
    <lineage>
        <taxon>Bacteria</taxon>
        <taxon>Bacillati</taxon>
        <taxon>Actinomycetota</taxon>
        <taxon>Actinomycetes</taxon>
        <taxon>Kineosporiales</taxon>
        <taxon>Kineosporiaceae</taxon>
        <taxon>Kineosporia</taxon>
    </lineage>
</organism>
<dbReference type="Proteomes" id="UP001197247">
    <property type="component" value="Unassembled WGS sequence"/>
</dbReference>
<accession>A0ABS5TQP9</accession>
<evidence type="ECO:0000313" key="2">
    <source>
        <dbReference type="Proteomes" id="UP001197247"/>
    </source>
</evidence>
<reference evidence="1 2" key="1">
    <citation type="submission" date="2021-05" db="EMBL/GenBank/DDBJ databases">
        <title>Kineosporia and Streptomyces sp. nov. two new marine actinobacteria isolated from Coral.</title>
        <authorList>
            <person name="Buangrab K."/>
            <person name="Sutthacheep M."/>
            <person name="Yeemin T."/>
            <person name="Harunari E."/>
            <person name="Igarashi Y."/>
            <person name="Kanchanasin P."/>
            <person name="Tanasupawat S."/>
            <person name="Phongsopitanun W."/>
        </authorList>
    </citation>
    <scope>NUCLEOTIDE SEQUENCE [LARGE SCALE GENOMIC DNA]</scope>
    <source>
        <strain evidence="1 2">J2-2</strain>
    </source>
</reference>
<comment type="caution">
    <text evidence="1">The sequence shown here is derived from an EMBL/GenBank/DDBJ whole genome shotgun (WGS) entry which is preliminary data.</text>
</comment>